<evidence type="ECO:0000313" key="3">
    <source>
        <dbReference type="Proteomes" id="UP000020681"/>
    </source>
</evidence>
<accession>A0ABN0QYR4</accession>
<sequence>MVADLPLGKWSAWLVGAWWPAPPEASAAGVTYWHRAGAIKHSEARDLQNERSRLAVNQGRTADDPMDRYWRGEQRLTAIGDQCDIKSVQSGRVVDAVNNLRDRLRDIAHSGNDEIDRILSGKGPTEAKVAAVNAVIAERNSEAANAAATTMSNIIDATQRVLDATIGGNARTWLSQLGADIDGPPPTLPITQNDLDSPPHTPPESSTLGLALQDASAPNEIAPEPPPSSTVGGALASHGSSTSAVVAPTPSPGDTTFGGAIRGLPGAPASPTGFTPAPRPSSPVPRSRRRRPINPRRLDTCSVCSPLIATVPGSVFYEWNVDGRPGGSRCELRICRRNDRGH</sequence>
<evidence type="ECO:0000256" key="1">
    <source>
        <dbReference type="SAM" id="MobiDB-lite"/>
    </source>
</evidence>
<protein>
    <recommendedName>
        <fullName evidence="4">DUF4226 domain-containing protein</fullName>
    </recommendedName>
</protein>
<reference evidence="2 3" key="1">
    <citation type="submission" date="2014-01" db="EMBL/GenBank/DDBJ databases">
        <authorList>
            <person name="Dobos K."/>
            <person name="Lenaerts A."/>
            <person name="Ordway D."/>
            <person name="DeGroote M.A."/>
            <person name="Parker T."/>
            <person name="Sizemore C."/>
            <person name="Tallon L.J."/>
            <person name="Sadzewicz L.K."/>
            <person name="Sengamalay N."/>
            <person name="Fraser C.M."/>
            <person name="Hine E."/>
            <person name="Shefchek K.A."/>
            <person name="Das S.P."/>
            <person name="Tettelin H."/>
        </authorList>
    </citation>
    <scope>NUCLEOTIDE SEQUENCE [LARGE SCALE GENOMIC DNA]</scope>
    <source>
        <strain evidence="2 3">Harvey</strain>
    </source>
</reference>
<dbReference type="EMBL" id="JAOL01000114">
    <property type="protein sequence ID" value="EUA89954.1"/>
    <property type="molecule type" value="Genomic_DNA"/>
</dbReference>
<comment type="caution">
    <text evidence="2">The sequence shown here is derived from an EMBL/GenBank/DDBJ whole genome shotgun (WGS) entry which is preliminary data.</text>
</comment>
<evidence type="ECO:0008006" key="4">
    <source>
        <dbReference type="Google" id="ProtNLM"/>
    </source>
</evidence>
<name>A0ABN0QYR4_MYCUL</name>
<gene>
    <name evidence="2" type="ORF">I551_3629</name>
</gene>
<dbReference type="Proteomes" id="UP000020681">
    <property type="component" value="Unassembled WGS sequence"/>
</dbReference>
<feature type="region of interest" description="Disordered" evidence="1">
    <location>
        <begin position="177"/>
        <end position="297"/>
    </location>
</feature>
<keyword evidence="3" id="KW-1185">Reference proteome</keyword>
<organism evidence="2 3">
    <name type="scientific">Mycobacterium ulcerans str. Harvey</name>
    <dbReference type="NCBI Taxonomy" id="1299332"/>
    <lineage>
        <taxon>Bacteria</taxon>
        <taxon>Bacillati</taxon>
        <taxon>Actinomycetota</taxon>
        <taxon>Actinomycetes</taxon>
        <taxon>Mycobacteriales</taxon>
        <taxon>Mycobacteriaceae</taxon>
        <taxon>Mycobacterium</taxon>
        <taxon>Mycobacterium ulcerans group</taxon>
    </lineage>
</organism>
<evidence type="ECO:0000313" key="2">
    <source>
        <dbReference type="EMBL" id="EUA89954.1"/>
    </source>
</evidence>
<proteinExistence type="predicted"/>